<evidence type="ECO:0000256" key="4">
    <source>
        <dbReference type="ARBA" id="ARBA00022691"/>
    </source>
</evidence>
<keyword evidence="2 6" id="KW-0489">Methyltransferase</keyword>
<dbReference type="RefSeq" id="WP_126118498.1">
    <property type="nucleotide sequence ID" value="NZ_CP101806.1"/>
</dbReference>
<dbReference type="InterPro" id="IPR001525">
    <property type="entry name" value="C5_MeTfrase"/>
</dbReference>
<dbReference type="PROSITE" id="PS51679">
    <property type="entry name" value="SAM_MT_C5"/>
    <property type="match status" value="1"/>
</dbReference>
<dbReference type="CDD" id="cd02440">
    <property type="entry name" value="AdoMet_MTases"/>
    <property type="match status" value="1"/>
</dbReference>
<dbReference type="Pfam" id="PF00145">
    <property type="entry name" value="DNA_methylase"/>
    <property type="match status" value="1"/>
</dbReference>
<keyword evidence="10" id="KW-1185">Reference proteome</keyword>
<feature type="active site" evidence="6">
    <location>
        <position position="93"/>
    </location>
</feature>
<dbReference type="Gene3D" id="3.40.50.150">
    <property type="entry name" value="Vaccinia Virus protein VP39"/>
    <property type="match status" value="2"/>
</dbReference>
<dbReference type="InterPro" id="IPR029063">
    <property type="entry name" value="SAM-dependent_MTases_sf"/>
</dbReference>
<dbReference type="EMBL" id="CP101806">
    <property type="protein sequence ID" value="UUD34848.1"/>
    <property type="molecule type" value="Genomic_DNA"/>
</dbReference>
<evidence type="ECO:0000256" key="1">
    <source>
        <dbReference type="ARBA" id="ARBA00011975"/>
    </source>
</evidence>
<dbReference type="PANTHER" id="PTHR10629">
    <property type="entry name" value="CYTOSINE-SPECIFIC METHYLTRANSFERASE"/>
    <property type="match status" value="1"/>
</dbReference>
<dbReference type="InterPro" id="IPR050390">
    <property type="entry name" value="C5-Methyltransferase"/>
</dbReference>
<dbReference type="Gene3D" id="3.90.120.10">
    <property type="entry name" value="DNA Methylase, subunit A, domain 2"/>
    <property type="match status" value="1"/>
</dbReference>
<dbReference type="GO" id="GO:0009307">
    <property type="term" value="P:DNA restriction-modification system"/>
    <property type="evidence" value="ECO:0007669"/>
    <property type="project" value="UniProtKB-KW"/>
</dbReference>
<evidence type="ECO:0000256" key="3">
    <source>
        <dbReference type="ARBA" id="ARBA00022679"/>
    </source>
</evidence>
<dbReference type="REBASE" id="405235">
    <property type="entry name" value="M.Mca10126ORF819P"/>
</dbReference>
<sequence>MINNKPTYISLFSSAGVGCYGFKQEQFECVATNEVLSKRLNIQRLNKKCKYESGYIVGDIKRQETKDLIYQEIKKWSKIGNDKIDVVIATPPCQGMSVANHSKSENDLERNSLIRESVNLIKEIKPRFFVFENVPAFWKTGCINNSNEIVAIGEFIQFELNCEYTIHKEVINFKNYGSNSSRNRTIVIGVNKSLCDEISPIELFPDYKEEKTLFETIGNLTKLNWGEYDQEDFFHSFRTYPKNMEEWISELKQGESAFDNIDPFKRPHKLLNGKIIPNTQKNSNKYTRQYFDKVGPCIHTRSDQLASQNTIHPSENRVFSIRELMKMMTIPYDFKWIDIELNELNSLSYEEKKKISKKEELNIRQSIGEAVPTIIFRQIANKIKNFLLVKGLSIREIKKLIKDNELNEFKNLKDFVIKNKKNYNLSTLMKIIELANNNKVKNSAYFTNKFIIQKIYDSLPTFEKECIKIIEPSVGIGNFLPFLLKKYQNHKKVTIFAIDIDEKIIELLKIIFSPENIPSNFEINFICSDFMLFNPESRVDLIVGNPPFTKVEPALRKKYLLNNKNQKSTNLAEFILEKSILLADYVSLIMPKNLLNTPEYIETRNYLLNSFGIENIIDFGEFGFSDVSVETINIIINTNKKCKETKIVSLIKNIQISQKSDYIFDNNLPYWVIYRDKFFDSIFSKMKFGVFNVFRDRQVTNSLISSEKNDKWIPVLKSRNINNDGEIINVKNYDSFIKLEDCKKLNVSRFLDDTSVYLTPNMTYNPRLIRKEKGYIVNGSIAILIPKSKNIELSKEQMMYISSDEFSKFYRIARNYQTRSLNIDNLSCFWFGIKKEI</sequence>
<name>A0A3P8MDV9_9BACT</name>
<dbReference type="PROSITE" id="PS00094">
    <property type="entry name" value="C5_MTASE_1"/>
    <property type="match status" value="1"/>
</dbReference>
<evidence type="ECO:0000313" key="10">
    <source>
        <dbReference type="Proteomes" id="UP001058569"/>
    </source>
</evidence>
<dbReference type="InterPro" id="IPR018117">
    <property type="entry name" value="C5_DNA_meth_AS"/>
</dbReference>
<evidence type="ECO:0000313" key="9">
    <source>
        <dbReference type="Proteomes" id="UP000280036"/>
    </source>
</evidence>
<evidence type="ECO:0000313" key="8">
    <source>
        <dbReference type="EMBL" id="VDR42300.1"/>
    </source>
</evidence>
<evidence type="ECO:0000256" key="5">
    <source>
        <dbReference type="ARBA" id="ARBA00022747"/>
    </source>
</evidence>
<protein>
    <recommendedName>
        <fullName evidence="1">DNA (cytosine-5-)-methyltransferase</fullName>
        <ecNumber evidence="1">2.1.1.37</ecNumber>
    </recommendedName>
</protein>
<dbReference type="GO" id="GO:0003886">
    <property type="term" value="F:DNA (cytosine-5-)-methyltransferase activity"/>
    <property type="evidence" value="ECO:0007669"/>
    <property type="project" value="UniProtKB-EC"/>
</dbReference>
<dbReference type="OrthoDB" id="9813719at2"/>
<reference evidence="7" key="2">
    <citation type="submission" date="2022-07" db="EMBL/GenBank/DDBJ databases">
        <title>Complete genome of Mycoplasma caviae type strain G122.</title>
        <authorList>
            <person name="Spergser J."/>
        </authorList>
    </citation>
    <scope>NUCLEOTIDE SEQUENCE</scope>
    <source>
        <strain evidence="7">G122</strain>
    </source>
</reference>
<dbReference type="PANTHER" id="PTHR10629:SF52">
    <property type="entry name" value="DNA (CYTOSINE-5)-METHYLTRANSFERASE 1"/>
    <property type="match status" value="1"/>
</dbReference>
<dbReference type="SUPFAM" id="SSF53335">
    <property type="entry name" value="S-adenosyl-L-methionine-dependent methyltransferases"/>
    <property type="match status" value="2"/>
</dbReference>
<evidence type="ECO:0000256" key="6">
    <source>
        <dbReference type="PROSITE-ProRule" id="PRU01016"/>
    </source>
</evidence>
<dbReference type="GO" id="GO:0032259">
    <property type="term" value="P:methylation"/>
    <property type="evidence" value="ECO:0007669"/>
    <property type="project" value="UniProtKB-KW"/>
</dbReference>
<keyword evidence="3 6" id="KW-0808">Transferase</keyword>
<reference evidence="8 9" key="1">
    <citation type="submission" date="2018-12" db="EMBL/GenBank/DDBJ databases">
        <authorList>
            <consortium name="Pathogen Informatics"/>
        </authorList>
    </citation>
    <scope>NUCLEOTIDE SEQUENCE [LARGE SCALE GENOMIC DNA]</scope>
    <source>
        <strain evidence="8 9">NCTC10126</strain>
    </source>
</reference>
<organism evidence="8 9">
    <name type="scientific">Mycoplasmopsis caviae</name>
    <dbReference type="NCBI Taxonomy" id="55603"/>
    <lineage>
        <taxon>Bacteria</taxon>
        <taxon>Bacillati</taxon>
        <taxon>Mycoplasmatota</taxon>
        <taxon>Mycoplasmoidales</taxon>
        <taxon>Metamycoplasmataceae</taxon>
        <taxon>Mycoplasmopsis</taxon>
    </lineage>
</organism>
<keyword evidence="5" id="KW-0680">Restriction system</keyword>
<dbReference type="EMBL" id="UZVY01000001">
    <property type="protein sequence ID" value="VDR42300.1"/>
    <property type="molecule type" value="Genomic_DNA"/>
</dbReference>
<dbReference type="PROSITE" id="PS00092">
    <property type="entry name" value="N6_MTASE"/>
    <property type="match status" value="1"/>
</dbReference>
<evidence type="ECO:0000313" key="7">
    <source>
        <dbReference type="EMBL" id="UUD34848.1"/>
    </source>
</evidence>
<accession>A0A3P8MDV9</accession>
<comment type="similarity">
    <text evidence="6">Belongs to the class I-like SAM-binding methyltransferase superfamily. C5-methyltransferase family.</text>
</comment>
<gene>
    <name evidence="8" type="primary">haeIIIM_2</name>
    <name evidence="8" type="ORF">NCTC10126_00819</name>
    <name evidence="7" type="ORF">NPA07_03430</name>
</gene>
<dbReference type="InterPro" id="IPR002052">
    <property type="entry name" value="DNA_methylase_N6_adenine_CS"/>
</dbReference>
<dbReference type="Proteomes" id="UP001058569">
    <property type="component" value="Chromosome"/>
</dbReference>
<dbReference type="GO" id="GO:0003676">
    <property type="term" value="F:nucleic acid binding"/>
    <property type="evidence" value="ECO:0007669"/>
    <property type="project" value="InterPro"/>
</dbReference>
<proteinExistence type="inferred from homology"/>
<dbReference type="EC" id="2.1.1.37" evidence="1"/>
<dbReference type="AlphaFoldDB" id="A0A3P8MDV9"/>
<dbReference type="PROSITE" id="PS51257">
    <property type="entry name" value="PROKAR_LIPOPROTEIN"/>
    <property type="match status" value="1"/>
</dbReference>
<keyword evidence="4 6" id="KW-0949">S-adenosyl-L-methionine</keyword>
<dbReference type="Proteomes" id="UP000280036">
    <property type="component" value="Unassembled WGS sequence"/>
</dbReference>
<evidence type="ECO:0000256" key="2">
    <source>
        <dbReference type="ARBA" id="ARBA00022603"/>
    </source>
</evidence>